<feature type="compositionally biased region" description="Low complexity" evidence="2">
    <location>
        <begin position="10"/>
        <end position="20"/>
    </location>
</feature>
<feature type="compositionally biased region" description="Polar residues" evidence="2">
    <location>
        <begin position="41"/>
        <end position="50"/>
    </location>
</feature>
<evidence type="ECO:0000259" key="3">
    <source>
        <dbReference type="Pfam" id="PF05532"/>
    </source>
</evidence>
<dbReference type="EMBL" id="VDDC01000021">
    <property type="protein sequence ID" value="TNH38870.1"/>
    <property type="molecule type" value="Genomic_DNA"/>
</dbReference>
<dbReference type="InterPro" id="IPR036629">
    <property type="entry name" value="YjbJ_sf"/>
</dbReference>
<reference evidence="4 5" key="1">
    <citation type="submission" date="2019-06" db="EMBL/GenBank/DDBJ databases">
        <authorList>
            <person name="Li J."/>
        </authorList>
    </citation>
    <scope>NUCLEOTIDE SEQUENCE [LARGE SCALE GENOMIC DNA]</scope>
    <source>
        <strain evidence="4 5">CGMCC 1.8012</strain>
    </source>
</reference>
<gene>
    <name evidence="4" type="ORF">FHD67_12485</name>
</gene>
<comment type="caution">
    <text evidence="4">The sequence shown here is derived from an EMBL/GenBank/DDBJ whole genome shotgun (WGS) entry which is preliminary data.</text>
</comment>
<dbReference type="Pfam" id="PF05532">
    <property type="entry name" value="CsbD"/>
    <property type="match status" value="1"/>
</dbReference>
<dbReference type="AlphaFoldDB" id="A0A5C4R4L1"/>
<protein>
    <submittedName>
        <fullName evidence="4">CsbD family protein</fullName>
    </submittedName>
</protein>
<evidence type="ECO:0000313" key="4">
    <source>
        <dbReference type="EMBL" id="TNH38870.1"/>
    </source>
</evidence>
<sequence>MGEMTDKAKAAGNKLAGNVKEGIGKMTDNERLEAEGKAQQAKGTAQNVSGTVKGKLGDDI</sequence>
<dbReference type="GeneID" id="97048707"/>
<dbReference type="RefSeq" id="WP_045981490.1">
    <property type="nucleotide sequence ID" value="NZ_VDDC01000021.1"/>
</dbReference>
<evidence type="ECO:0000256" key="2">
    <source>
        <dbReference type="SAM" id="MobiDB-lite"/>
    </source>
</evidence>
<organism evidence="4 5">
    <name type="scientific">Paracoccus haeundaensis</name>
    <dbReference type="NCBI Taxonomy" id="225362"/>
    <lineage>
        <taxon>Bacteria</taxon>
        <taxon>Pseudomonadati</taxon>
        <taxon>Pseudomonadota</taxon>
        <taxon>Alphaproteobacteria</taxon>
        <taxon>Rhodobacterales</taxon>
        <taxon>Paracoccaceae</taxon>
        <taxon>Paracoccus</taxon>
    </lineage>
</organism>
<dbReference type="Proteomes" id="UP000304880">
    <property type="component" value="Unassembled WGS sequence"/>
</dbReference>
<feature type="compositionally biased region" description="Basic and acidic residues" evidence="2">
    <location>
        <begin position="27"/>
        <end position="36"/>
    </location>
</feature>
<evidence type="ECO:0000313" key="5">
    <source>
        <dbReference type="Proteomes" id="UP000304880"/>
    </source>
</evidence>
<name>A0A5C4R4L1_9RHOB</name>
<keyword evidence="5" id="KW-1185">Reference proteome</keyword>
<dbReference type="InterPro" id="IPR008462">
    <property type="entry name" value="CsbD"/>
</dbReference>
<feature type="region of interest" description="Disordered" evidence="2">
    <location>
        <begin position="1"/>
        <end position="60"/>
    </location>
</feature>
<feature type="domain" description="CsbD-like" evidence="3">
    <location>
        <begin position="6"/>
        <end position="55"/>
    </location>
</feature>
<proteinExistence type="inferred from homology"/>
<evidence type="ECO:0000256" key="1">
    <source>
        <dbReference type="ARBA" id="ARBA00009129"/>
    </source>
</evidence>
<dbReference type="SUPFAM" id="SSF69047">
    <property type="entry name" value="Hypothetical protein YjbJ"/>
    <property type="match status" value="1"/>
</dbReference>
<dbReference type="Gene3D" id="1.10.1470.10">
    <property type="entry name" value="YjbJ"/>
    <property type="match status" value="1"/>
</dbReference>
<accession>A0A5C4R4L1</accession>
<comment type="similarity">
    <text evidence="1">Belongs to the UPF0337 (CsbD) family.</text>
</comment>